<accession>A0A9X1QH06</accession>
<dbReference type="Proteomes" id="UP001139411">
    <property type="component" value="Unassembled WGS sequence"/>
</dbReference>
<comment type="caution">
    <text evidence="1">The sequence shown here is derived from an EMBL/GenBank/DDBJ whole genome shotgun (WGS) entry which is preliminary data.</text>
</comment>
<dbReference type="AlphaFoldDB" id="A0A9X1QH06"/>
<sequence>MILIGLIKNEDPTSLIDPLNLESVEAVYEYLSLVLKKRNFVLSTPLTIETLTESFKLEKPLLINFGERSVSLMMGEEHVIMASTSRFIHVGLLQELADL</sequence>
<organism evidence="1 2">
    <name type="scientific">Dyadobacter chenhuakuii</name>
    <dbReference type="NCBI Taxonomy" id="2909339"/>
    <lineage>
        <taxon>Bacteria</taxon>
        <taxon>Pseudomonadati</taxon>
        <taxon>Bacteroidota</taxon>
        <taxon>Cytophagia</taxon>
        <taxon>Cytophagales</taxon>
        <taxon>Spirosomataceae</taxon>
        <taxon>Dyadobacter</taxon>
    </lineage>
</organism>
<evidence type="ECO:0000313" key="1">
    <source>
        <dbReference type="EMBL" id="MCF2501376.1"/>
    </source>
</evidence>
<reference evidence="1" key="1">
    <citation type="submission" date="2022-01" db="EMBL/GenBank/DDBJ databases">
        <title>Novel species in genus Dyadobacter.</title>
        <authorList>
            <person name="Ma C."/>
        </authorList>
    </citation>
    <scope>NUCLEOTIDE SEQUENCE</scope>
    <source>
        <strain evidence="1">CY357</strain>
    </source>
</reference>
<name>A0A9X1QH06_9BACT</name>
<proteinExistence type="predicted"/>
<protein>
    <submittedName>
        <fullName evidence="1">Uncharacterized protein</fullName>
    </submittedName>
</protein>
<dbReference type="EMBL" id="JAKFFV010000019">
    <property type="protein sequence ID" value="MCF2501376.1"/>
    <property type="molecule type" value="Genomic_DNA"/>
</dbReference>
<evidence type="ECO:0000313" key="2">
    <source>
        <dbReference type="Proteomes" id="UP001139411"/>
    </source>
</evidence>
<gene>
    <name evidence="1" type="ORF">L0661_23865</name>
</gene>
<dbReference type="RefSeq" id="WP_235179548.1">
    <property type="nucleotide sequence ID" value="NZ_JAKFFV010000019.1"/>
</dbReference>